<evidence type="ECO:0000256" key="1">
    <source>
        <dbReference type="ARBA" id="ARBA00006586"/>
    </source>
</evidence>
<dbReference type="EMBL" id="VTUX01000007">
    <property type="protein sequence ID" value="KAA1189546.1"/>
    <property type="molecule type" value="Genomic_DNA"/>
</dbReference>
<feature type="binding site" evidence="5">
    <location>
        <position position="323"/>
    </location>
    <ligand>
        <name>Ca(2+)</name>
        <dbReference type="ChEBI" id="CHEBI:29108"/>
    </ligand>
</feature>
<comment type="cofactor">
    <cofactor evidence="5">
        <name>Ca(2+)</name>
        <dbReference type="ChEBI" id="CHEBI:29108"/>
    </cofactor>
    <text evidence="5">Binds 1 Ca(2+) ion per dimer.</text>
</comment>
<dbReference type="AlphaFoldDB" id="A0A5B0WRN9"/>
<dbReference type="Gene3D" id="1.10.439.10">
    <property type="entry name" value="Penicillin Amidohydrolase, domain 1"/>
    <property type="match status" value="1"/>
</dbReference>
<evidence type="ECO:0000256" key="2">
    <source>
        <dbReference type="ARBA" id="ARBA00022801"/>
    </source>
</evidence>
<dbReference type="InterPro" id="IPR023343">
    <property type="entry name" value="Penicillin_amidase_dom1"/>
</dbReference>
<keyword evidence="5" id="KW-0106">Calcium</keyword>
<organism evidence="6 7">
    <name type="scientific">Pseudohalioglobus sediminis</name>
    <dbReference type="NCBI Taxonomy" id="2606449"/>
    <lineage>
        <taxon>Bacteria</taxon>
        <taxon>Pseudomonadati</taxon>
        <taxon>Pseudomonadota</taxon>
        <taxon>Gammaproteobacteria</taxon>
        <taxon>Cellvibrionales</taxon>
        <taxon>Halieaceae</taxon>
        <taxon>Pseudohalioglobus</taxon>
    </lineage>
</organism>
<keyword evidence="7" id="KW-1185">Reference proteome</keyword>
<accession>A0A5B0WRN9</accession>
<proteinExistence type="inferred from homology"/>
<keyword evidence="2" id="KW-0378">Hydrolase</keyword>
<comment type="subunit">
    <text evidence="4">Heterodimer of an alpha subunit and a beta subunit processed from the same precursor.</text>
</comment>
<dbReference type="InterPro" id="IPR043146">
    <property type="entry name" value="Penicillin_amidase_N_B-knob"/>
</dbReference>
<evidence type="ECO:0000256" key="5">
    <source>
        <dbReference type="PIRSR" id="PIRSR001227-2"/>
    </source>
</evidence>
<dbReference type="InterPro" id="IPR029055">
    <property type="entry name" value="Ntn_hydrolases_N"/>
</dbReference>
<dbReference type="Gene3D" id="1.10.1400.10">
    <property type="match status" value="1"/>
</dbReference>
<gene>
    <name evidence="6" type="ORF">F0M18_14415</name>
</gene>
<dbReference type="GO" id="GO:0046872">
    <property type="term" value="F:metal ion binding"/>
    <property type="evidence" value="ECO:0007669"/>
    <property type="project" value="UniProtKB-KW"/>
</dbReference>
<feature type="binding site" evidence="5">
    <location>
        <position position="322"/>
    </location>
    <ligand>
        <name>Ca(2+)</name>
        <dbReference type="ChEBI" id="CHEBI:29108"/>
    </ligand>
</feature>
<dbReference type="GO" id="GO:0017000">
    <property type="term" value="P:antibiotic biosynthetic process"/>
    <property type="evidence" value="ECO:0007669"/>
    <property type="project" value="InterPro"/>
</dbReference>
<dbReference type="PIRSF" id="PIRSF001227">
    <property type="entry name" value="Pen_acylase"/>
    <property type="match status" value="1"/>
</dbReference>
<protein>
    <submittedName>
        <fullName evidence="6">Penicillin acylase family protein</fullName>
    </submittedName>
</protein>
<reference evidence="6 7" key="1">
    <citation type="submission" date="2019-09" db="EMBL/GenBank/DDBJ databases">
        <authorList>
            <person name="Chen X.-Y."/>
        </authorList>
    </citation>
    <scope>NUCLEOTIDE SEQUENCE [LARGE SCALE GENOMIC DNA]</scope>
    <source>
        <strain evidence="6 7">NY5</strain>
    </source>
</reference>
<evidence type="ECO:0000313" key="6">
    <source>
        <dbReference type="EMBL" id="KAA1189546.1"/>
    </source>
</evidence>
<evidence type="ECO:0000256" key="4">
    <source>
        <dbReference type="ARBA" id="ARBA00038735"/>
    </source>
</evidence>
<dbReference type="PANTHER" id="PTHR34218:SF4">
    <property type="entry name" value="ACYL-HOMOSERINE LACTONE ACYLASE QUIP"/>
    <property type="match status" value="1"/>
</dbReference>
<dbReference type="InterPro" id="IPR043147">
    <property type="entry name" value="Penicillin_amidase_A-knob"/>
</dbReference>
<name>A0A5B0WRN9_9GAMM</name>
<dbReference type="Pfam" id="PF01804">
    <property type="entry name" value="Penicil_amidase"/>
    <property type="match status" value="1"/>
</dbReference>
<dbReference type="Gene3D" id="3.60.20.10">
    <property type="entry name" value="Glutamine Phosphoribosylpyrophosphate, subunit 1, domain 1"/>
    <property type="match status" value="1"/>
</dbReference>
<sequence length="795" mass="89730">MKKWLLLLLVIAAGLAWYVPRIDAPQRDGAMTVASLQGEVRVLRGADGVPYLYAESLDDVLTAQGFLHAQDRLFQLELHRYLSHGRLAEFIGERGLRNDRIVRLVDIPGFARDYATRISSEERNYLQRYVNGINDYIASRSDEFPLMLGVMGHTVQPWTLEDVVAVTQFRIWSSSVNWKQELLTLRLYDELGPERASQLAPIAVNPDDPRTLPEARNEVLAQDLAAIDLSYDDSLFSPLQPRYAMGSDAWATGPQKSAGAAPILSSDPHMDARHLPGFWYPMGAVTPELRIVGGSTPGNPGWGIGRTDHIAWGATNGYADVVDLYLEVVDPQNPQHYLEGERSLPFEVREEILRIRDKEAEGGYRTETMTIRATRRGPVISDHGMSMAEGRVLSLRWSTPLYALPDAGNRELMLARSVDEAIAAMSRMTTPLNHVVIDVDGNIAMVPTGMVPLRTRGNGLVPLQVTGEDNWQGRIPHQDMPIQRNPQRQWVGSTNHRVTSADYPFAYSTHFSPRWRYVRLQELMQRDVLDADDHWRANQDIVNTLARRLRPLLLDAFASDPVLAPLARLLQDWDLRDDKDAAAPLVFQSVFRHLAGQVFADDMSEDLLRDYLDEQYYWVERFVYLLETDDPAWIDDSRTDEVETSADLLRRAGRDALAELSAAWGSDPDAWRWGDAHTITLFHPFIPGERAAGLIGGGTHPMDGSSETLNRGMYKFSEAYRARIVDSVRMVVDLSDTEKVTAHYPGGVSERWFDPWNKTFAGDWLSGERRYWWFSDSAIDAHTDTELLLRPTASP</sequence>
<dbReference type="SUPFAM" id="SSF56235">
    <property type="entry name" value="N-terminal nucleophile aminohydrolases (Ntn hydrolases)"/>
    <property type="match status" value="1"/>
</dbReference>
<comment type="caution">
    <text evidence="6">The sequence shown here is derived from an EMBL/GenBank/DDBJ whole genome shotgun (WGS) entry which is preliminary data.</text>
</comment>
<dbReference type="Gene3D" id="2.30.120.10">
    <property type="match status" value="1"/>
</dbReference>
<comment type="similarity">
    <text evidence="1">Belongs to the peptidase S45 family.</text>
</comment>
<dbReference type="InterPro" id="IPR002692">
    <property type="entry name" value="S45"/>
</dbReference>
<dbReference type="PANTHER" id="PTHR34218">
    <property type="entry name" value="PEPTIDASE S45 PENICILLIN AMIDASE"/>
    <property type="match status" value="1"/>
</dbReference>
<feature type="binding site" evidence="5">
    <location>
        <position position="181"/>
    </location>
    <ligand>
        <name>Ca(2+)</name>
        <dbReference type="ChEBI" id="CHEBI:29108"/>
    </ligand>
</feature>
<evidence type="ECO:0000256" key="3">
    <source>
        <dbReference type="ARBA" id="ARBA00023145"/>
    </source>
</evidence>
<dbReference type="RefSeq" id="WP_149612156.1">
    <property type="nucleotide sequence ID" value="NZ_VTUX01000007.1"/>
</dbReference>
<dbReference type="Proteomes" id="UP000323708">
    <property type="component" value="Unassembled WGS sequence"/>
</dbReference>
<evidence type="ECO:0000313" key="7">
    <source>
        <dbReference type="Proteomes" id="UP000323708"/>
    </source>
</evidence>
<feature type="binding site" evidence="5">
    <location>
        <position position="320"/>
    </location>
    <ligand>
        <name>Ca(2+)</name>
        <dbReference type="ChEBI" id="CHEBI:29108"/>
    </ligand>
</feature>
<dbReference type="GO" id="GO:0016811">
    <property type="term" value="F:hydrolase activity, acting on carbon-nitrogen (but not peptide) bonds, in linear amides"/>
    <property type="evidence" value="ECO:0007669"/>
    <property type="project" value="InterPro"/>
</dbReference>
<dbReference type="InterPro" id="IPR014395">
    <property type="entry name" value="Pen/GL7ACA/AHL_acylase"/>
</dbReference>
<keyword evidence="5" id="KW-0479">Metal-binding</keyword>
<keyword evidence="3" id="KW-0865">Zymogen</keyword>